<organism evidence="5 6">
    <name type="scientific">Comamonas faecalis</name>
    <dbReference type="NCBI Taxonomy" id="1387849"/>
    <lineage>
        <taxon>Bacteria</taxon>
        <taxon>Pseudomonadati</taxon>
        <taxon>Pseudomonadota</taxon>
        <taxon>Betaproteobacteria</taxon>
        <taxon>Burkholderiales</taxon>
        <taxon>Comamonadaceae</taxon>
        <taxon>Comamonas</taxon>
    </lineage>
</organism>
<feature type="domain" description="AMP-binding enzyme C-terminal" evidence="4">
    <location>
        <begin position="418"/>
        <end position="492"/>
    </location>
</feature>
<evidence type="ECO:0000259" key="4">
    <source>
        <dbReference type="Pfam" id="PF13193"/>
    </source>
</evidence>
<dbReference type="InterPro" id="IPR045851">
    <property type="entry name" value="AMP-bd_C_sf"/>
</dbReference>
<keyword evidence="6" id="KW-1185">Reference proteome</keyword>
<dbReference type="Pfam" id="PF13193">
    <property type="entry name" value="AMP-binding_C"/>
    <property type="match status" value="1"/>
</dbReference>
<name>A0ABP7QKB1_9BURK</name>
<dbReference type="PROSITE" id="PS00455">
    <property type="entry name" value="AMP_BINDING"/>
    <property type="match status" value="1"/>
</dbReference>
<dbReference type="PANTHER" id="PTHR43201">
    <property type="entry name" value="ACYL-COA SYNTHETASE"/>
    <property type="match status" value="1"/>
</dbReference>
<proteinExistence type="inferred from homology"/>
<dbReference type="InterPro" id="IPR025110">
    <property type="entry name" value="AMP-bd_C"/>
</dbReference>
<reference evidence="6" key="1">
    <citation type="journal article" date="2019" name="Int. J. Syst. Evol. Microbiol.">
        <title>The Global Catalogue of Microorganisms (GCM) 10K type strain sequencing project: providing services to taxonomists for standard genome sequencing and annotation.</title>
        <authorList>
            <consortium name="The Broad Institute Genomics Platform"/>
            <consortium name="The Broad Institute Genome Sequencing Center for Infectious Disease"/>
            <person name="Wu L."/>
            <person name="Ma J."/>
        </authorList>
    </citation>
    <scope>NUCLEOTIDE SEQUENCE [LARGE SCALE GENOMIC DNA]</scope>
    <source>
        <strain evidence="6">JCM 17561</strain>
    </source>
</reference>
<dbReference type="Gene3D" id="3.40.50.12780">
    <property type="entry name" value="N-terminal domain of ligase-like"/>
    <property type="match status" value="1"/>
</dbReference>
<evidence type="ECO:0000256" key="1">
    <source>
        <dbReference type="ARBA" id="ARBA00006432"/>
    </source>
</evidence>
<protein>
    <submittedName>
        <fullName evidence="5">Long-chain fatty acid--CoA ligase</fullName>
    </submittedName>
</protein>
<dbReference type="EMBL" id="BAABBP010000002">
    <property type="protein sequence ID" value="GAA3983698.1"/>
    <property type="molecule type" value="Genomic_DNA"/>
</dbReference>
<dbReference type="Proteomes" id="UP001501627">
    <property type="component" value="Unassembled WGS sequence"/>
</dbReference>
<dbReference type="GO" id="GO:0016874">
    <property type="term" value="F:ligase activity"/>
    <property type="evidence" value="ECO:0007669"/>
    <property type="project" value="UniProtKB-KW"/>
</dbReference>
<gene>
    <name evidence="5" type="ORF">GCM10022279_03850</name>
</gene>
<evidence type="ECO:0000256" key="2">
    <source>
        <dbReference type="ARBA" id="ARBA00022598"/>
    </source>
</evidence>
<accession>A0ABP7QKB1</accession>
<dbReference type="InterPro" id="IPR020845">
    <property type="entry name" value="AMP-binding_CS"/>
</dbReference>
<evidence type="ECO:0000259" key="3">
    <source>
        <dbReference type="Pfam" id="PF00501"/>
    </source>
</evidence>
<dbReference type="Gene3D" id="3.30.300.30">
    <property type="match status" value="1"/>
</dbReference>
<dbReference type="PANTHER" id="PTHR43201:SF5">
    <property type="entry name" value="MEDIUM-CHAIN ACYL-COA LIGASE ACSF2, MITOCHONDRIAL"/>
    <property type="match status" value="1"/>
</dbReference>
<dbReference type="InterPro" id="IPR042099">
    <property type="entry name" value="ANL_N_sf"/>
</dbReference>
<dbReference type="InterPro" id="IPR000873">
    <property type="entry name" value="AMP-dep_synth/lig_dom"/>
</dbReference>
<evidence type="ECO:0000313" key="6">
    <source>
        <dbReference type="Proteomes" id="UP001501627"/>
    </source>
</evidence>
<comment type="similarity">
    <text evidence="1">Belongs to the ATP-dependent AMP-binding enzyme family.</text>
</comment>
<sequence length="508" mass="54659">MNIAHLLARSARLYADRPAVLGGVQVLYSYGRLGARVAALAGHLRGACGVQPGECVALFSPNHPNYLEAQQAIHWCGAVAVPVNYKLHPRELAHVLQDSRARAVCVSPDSRAQALQAGADESRLLELGSAAWEQAAGGPALAMHDSAPQDVAWLFYTSGTTGRPKGVMLTHRNLLAMTMAYFTDVDEVHREDVIAYAAPMSHGAGLYQYAFLLRGARHVVPASGGFDPAELAQLAAQLGRLCLFAAPTMVHRLVAHLQAAGRGGEGFKTIVYGGGPMYTDDLRRAIAVMGHKFTQIYGQGESPMTITALSREQLMDEQHPRWAERMASVGVAHSCVQVRVAGADDRDLPAGELGEVLVRGETVMAGYWNNPEASSQTLRGGWLHTGDMGSLDADGFLTLQGRSKDVIISGGSNIYPREVEEVLLLHPGISEVAVVGQRDADWGEVVVAFLVAGGAPVADAELDALCLQHIARFKRPKHYRWVDQLPKNSYGKVLKTALREVLQAPPKP</sequence>
<evidence type="ECO:0000313" key="5">
    <source>
        <dbReference type="EMBL" id="GAA3983698.1"/>
    </source>
</evidence>
<keyword evidence="2 5" id="KW-0436">Ligase</keyword>
<dbReference type="RefSeq" id="WP_103046125.1">
    <property type="nucleotide sequence ID" value="NZ_BAABBP010000002.1"/>
</dbReference>
<feature type="domain" description="AMP-dependent synthetase/ligase" evidence="3">
    <location>
        <begin position="8"/>
        <end position="368"/>
    </location>
</feature>
<dbReference type="Pfam" id="PF00501">
    <property type="entry name" value="AMP-binding"/>
    <property type="match status" value="1"/>
</dbReference>
<dbReference type="SUPFAM" id="SSF56801">
    <property type="entry name" value="Acetyl-CoA synthetase-like"/>
    <property type="match status" value="1"/>
</dbReference>
<comment type="caution">
    <text evidence="5">The sequence shown here is derived from an EMBL/GenBank/DDBJ whole genome shotgun (WGS) entry which is preliminary data.</text>
</comment>